<dbReference type="InterPro" id="IPR051267">
    <property type="entry name" value="STEAP_metalloreductase"/>
</dbReference>
<sequence length="236" mass="24409">MFTVSLLNGMISFASRAEALKQTGSPKRIGVIGAGWLGGTVGSVWVQAGHDVMFSSRHPEELKSMVAKLGPHASAGTVREAAAFGEILLFAVPYAALPQLGQELADMIRGKIVLDACNSSASSSDDLSREARIHGDAVTTAKYLSGANVVRAFSAVDATAVEASAARSSRKLGVPIAGDDPQAVQVVAQLVIDAGCEPVVVGKLADATRFQRGGPGFRANTDAAELRQVLGLPAKQ</sequence>
<accession>A0A848MJY5</accession>
<protein>
    <submittedName>
        <fullName evidence="3">NAD(P)-binding domain-containing protein</fullName>
    </submittedName>
</protein>
<evidence type="ECO:0000256" key="1">
    <source>
        <dbReference type="ARBA" id="ARBA00023002"/>
    </source>
</evidence>
<dbReference type="InterPro" id="IPR028939">
    <property type="entry name" value="P5C_Rdtase_cat_N"/>
</dbReference>
<reference evidence="3 4" key="2">
    <citation type="submission" date="2020-06" db="EMBL/GenBank/DDBJ databases">
        <title>Polyphasic characterization of a Rahnella strain isolated from tree sap.</title>
        <authorList>
            <person name="Kim I.S."/>
        </authorList>
    </citation>
    <scope>NUCLEOTIDE SEQUENCE [LARGE SCALE GENOMIC DNA]</scope>
    <source>
        <strain evidence="3 4">SAP-1</strain>
    </source>
</reference>
<dbReference type="GO" id="GO:0016491">
    <property type="term" value="F:oxidoreductase activity"/>
    <property type="evidence" value="ECO:0007669"/>
    <property type="project" value="UniProtKB-KW"/>
</dbReference>
<dbReference type="PANTHER" id="PTHR14239:SF10">
    <property type="entry name" value="REDUCTASE"/>
    <property type="match status" value="1"/>
</dbReference>
<keyword evidence="4" id="KW-1185">Reference proteome</keyword>
<dbReference type="AlphaFoldDB" id="A0A848MJY5"/>
<evidence type="ECO:0000259" key="2">
    <source>
        <dbReference type="Pfam" id="PF03807"/>
    </source>
</evidence>
<gene>
    <name evidence="3" type="ORF">GW590_06740</name>
</gene>
<dbReference type="PANTHER" id="PTHR14239">
    <property type="entry name" value="DUDULIN-RELATED"/>
    <property type="match status" value="1"/>
</dbReference>
<dbReference type="InterPro" id="IPR036291">
    <property type="entry name" value="NAD(P)-bd_dom_sf"/>
</dbReference>
<dbReference type="Pfam" id="PF03807">
    <property type="entry name" value="F420_oxidored"/>
    <property type="match status" value="1"/>
</dbReference>
<feature type="domain" description="Pyrroline-5-carboxylate reductase catalytic N-terminal" evidence="2">
    <location>
        <begin position="28"/>
        <end position="118"/>
    </location>
</feature>
<organism evidence="3 4">
    <name type="scientific">Rouxiella aceris</name>
    <dbReference type="NCBI Taxonomy" id="2703884"/>
    <lineage>
        <taxon>Bacteria</taxon>
        <taxon>Pseudomonadati</taxon>
        <taxon>Pseudomonadota</taxon>
        <taxon>Gammaproteobacteria</taxon>
        <taxon>Enterobacterales</taxon>
        <taxon>Yersiniaceae</taxon>
        <taxon>Rouxiella</taxon>
    </lineage>
</organism>
<keyword evidence="1" id="KW-0560">Oxidoreductase</keyword>
<reference evidence="3 4" key="1">
    <citation type="submission" date="2020-01" db="EMBL/GenBank/DDBJ databases">
        <authorList>
            <person name="Lee S.D."/>
        </authorList>
    </citation>
    <scope>NUCLEOTIDE SEQUENCE [LARGE SCALE GENOMIC DNA]</scope>
    <source>
        <strain evidence="3 4">SAP-1</strain>
    </source>
</reference>
<name>A0A848MJY5_9GAMM</name>
<evidence type="ECO:0000313" key="4">
    <source>
        <dbReference type="Proteomes" id="UP000585363"/>
    </source>
</evidence>
<dbReference type="SUPFAM" id="SSF51735">
    <property type="entry name" value="NAD(P)-binding Rossmann-fold domains"/>
    <property type="match status" value="1"/>
</dbReference>
<dbReference type="EMBL" id="JAADJU010000003">
    <property type="protein sequence ID" value="NMP26564.1"/>
    <property type="molecule type" value="Genomic_DNA"/>
</dbReference>
<comment type="caution">
    <text evidence="3">The sequence shown here is derived from an EMBL/GenBank/DDBJ whole genome shotgun (WGS) entry which is preliminary data.</text>
</comment>
<evidence type="ECO:0000313" key="3">
    <source>
        <dbReference type="EMBL" id="NMP26564.1"/>
    </source>
</evidence>
<dbReference type="Gene3D" id="3.40.50.720">
    <property type="entry name" value="NAD(P)-binding Rossmann-like Domain"/>
    <property type="match status" value="1"/>
</dbReference>
<proteinExistence type="predicted"/>
<dbReference type="Proteomes" id="UP000585363">
    <property type="component" value="Unassembled WGS sequence"/>
</dbReference>